<dbReference type="GO" id="GO:0046872">
    <property type="term" value="F:metal ion binding"/>
    <property type="evidence" value="ECO:0007669"/>
    <property type="project" value="UniProtKB-KW"/>
</dbReference>
<dbReference type="SUPFAM" id="SSF53448">
    <property type="entry name" value="Nucleotide-diphospho-sugar transferases"/>
    <property type="match status" value="1"/>
</dbReference>
<dbReference type="Pfam" id="PF01501">
    <property type="entry name" value="Glyco_transf_8"/>
    <property type="match status" value="1"/>
</dbReference>
<gene>
    <name evidence="5" type="ORF">H5S41_11350</name>
</gene>
<keyword evidence="3" id="KW-0479">Metal-binding</keyword>
<feature type="domain" description="Glycosyltransferase GT-D fold" evidence="4">
    <location>
        <begin position="438"/>
        <end position="663"/>
    </location>
</feature>
<dbReference type="PANTHER" id="PTHR13778:SF47">
    <property type="entry name" value="LIPOPOLYSACCHARIDE 1,3-GALACTOSYLTRANSFERASE"/>
    <property type="match status" value="1"/>
</dbReference>
<accession>A0A839H6S5</accession>
<reference evidence="5 6" key="1">
    <citation type="submission" date="2020-07" db="EMBL/GenBank/DDBJ databases">
        <title>Description of Limosilactobacillus balticus sp. nov., Limosilactobacillus agrestis sp. nov., Limosilactobacillus albertensis sp. nov., Limosilactobacillus rudii sp. nov., Limosilactobacillus fastidiosus sp. nov., five novel Limosilactobacillus species isolated from the vertebrate gastrointestinal tract, and proposal of 6 subspecies of Limosilactobacillus reuteri adapted to the gastrointestinal tract of specific vertebrate hosts.</title>
        <authorList>
            <person name="Li F."/>
            <person name="Cheng C."/>
            <person name="Zheng J."/>
            <person name="Quevedo R.M."/>
            <person name="Li J."/>
            <person name="Roos S."/>
            <person name="Gaenzle M.G."/>
            <person name="Walter J."/>
        </authorList>
    </citation>
    <scope>NUCLEOTIDE SEQUENCE [LARGE SCALE GENOMIC DNA]</scope>
    <source>
        <strain evidence="5 6">Lr3000</strain>
    </source>
</reference>
<dbReference type="CDD" id="cd04194">
    <property type="entry name" value="GT8_A4GalT_like"/>
    <property type="match status" value="1"/>
</dbReference>
<evidence type="ECO:0000313" key="5">
    <source>
        <dbReference type="EMBL" id="MBB1124530.1"/>
    </source>
</evidence>
<comment type="caution">
    <text evidence="5">The sequence shown here is derived from an EMBL/GenBank/DDBJ whole genome shotgun (WGS) entry which is preliminary data.</text>
</comment>
<evidence type="ECO:0000259" key="4">
    <source>
        <dbReference type="Pfam" id="PF08759"/>
    </source>
</evidence>
<dbReference type="AlphaFoldDB" id="A0A839H6S5"/>
<dbReference type="GO" id="GO:0016757">
    <property type="term" value="F:glycosyltransferase activity"/>
    <property type="evidence" value="ECO:0007669"/>
    <property type="project" value="UniProtKB-KW"/>
</dbReference>
<protein>
    <submittedName>
        <fullName evidence="5">SP_1767 family glycosyltransferase</fullName>
    </submittedName>
</protein>
<keyword evidence="2 5" id="KW-0808">Transferase</keyword>
<name>A0A839H6S5_9LACO</name>
<evidence type="ECO:0000256" key="2">
    <source>
        <dbReference type="ARBA" id="ARBA00022679"/>
    </source>
</evidence>
<dbReference type="EMBL" id="JACIVD010000076">
    <property type="protein sequence ID" value="MBB1124530.1"/>
    <property type="molecule type" value="Genomic_DNA"/>
</dbReference>
<dbReference type="Gene3D" id="3.90.550.10">
    <property type="entry name" value="Spore Coat Polysaccharide Biosynthesis Protein SpsA, Chain A"/>
    <property type="match status" value="1"/>
</dbReference>
<evidence type="ECO:0000313" key="6">
    <source>
        <dbReference type="Proteomes" id="UP000547628"/>
    </source>
</evidence>
<dbReference type="InterPro" id="IPR029044">
    <property type="entry name" value="Nucleotide-diphossugar_trans"/>
</dbReference>
<dbReference type="RefSeq" id="WP_182603387.1">
    <property type="nucleotide sequence ID" value="NZ_JACIVD010000076.1"/>
</dbReference>
<dbReference type="InterPro" id="IPR050748">
    <property type="entry name" value="Glycosyltrans_8_dom-fam"/>
</dbReference>
<evidence type="ECO:0000256" key="1">
    <source>
        <dbReference type="ARBA" id="ARBA00022676"/>
    </source>
</evidence>
<dbReference type="Pfam" id="PF08759">
    <property type="entry name" value="GT-D"/>
    <property type="match status" value="1"/>
</dbReference>
<organism evidence="5 6">
    <name type="scientific">Limosilactobacillus albertensis</name>
    <dbReference type="NCBI Taxonomy" id="2759752"/>
    <lineage>
        <taxon>Bacteria</taxon>
        <taxon>Bacillati</taxon>
        <taxon>Bacillota</taxon>
        <taxon>Bacilli</taxon>
        <taxon>Lactobacillales</taxon>
        <taxon>Lactobacillaceae</taxon>
        <taxon>Limosilactobacillus</taxon>
    </lineage>
</organism>
<evidence type="ECO:0000256" key="3">
    <source>
        <dbReference type="ARBA" id="ARBA00022723"/>
    </source>
</evidence>
<keyword evidence="1" id="KW-0328">Glycosyltransferase</keyword>
<proteinExistence type="predicted"/>
<dbReference type="NCBIfam" id="TIGR03728">
    <property type="entry name" value="glyco_access_1"/>
    <property type="match status" value="1"/>
</dbReference>
<sequence length="689" mass="79288">MKVIALSGDCGYINQIETTIKSVMSHNRNVKIYVINPDIPHEWFVNLNYYLKQVGSKVVDKKVDPGLLNQMHVSFDHISTASFGRILIPNLISEDKVLYLDSDTIVDSNIDSVFDLEFGDKMIYAVPDFYTPLKFDKNGYVIDSEIGEYNTGVLLINNKKWRAEKVVDKLLEMGKNNNLANGDQTIINEFFKGQIGQLNPRYNYQIGYEFMSSIHNHILRSLKKVINPKIIHYISKQKPYKLISIGSLRKKWWSYYTLEWSDIIAFGESNKYEVKEISFDGEAFLFTRMAETQNVEQLIKKLPNVHFNIAAYTNMAFLLLKLTQYDNVTLYPNILGKTLTKLINQANVYLDINYNPKANEVIDRIMARKIPMFAFDQTKSQELNYDNYHVFHDGQIDEMAAAISDAIKNKTEHKPKFNIEVKDINKSLDLILENHKSVVRFGDGEFDLISGQSIPYQTYEPALAERLKDIILRGNFNNTLVCLPDVFQGLDRYNDYAEDFYESNFFPKNYNFLKEIGKTNNWYGSTFISRPYIDLVDKSKSSDAFAKLKRLWEEKDILIVEGALTRSGVGNDLFANANSIKRIICPAKDSYQQIKQIEQAIKENAENRLVLLMLGPTAKVIVDDLQDLGNQMIDIGHIDSEYEWFKMGATHKIKLANKHTAEFNFDEEISAVHDQAYQNEIVTKIIGGK</sequence>
<dbReference type="PANTHER" id="PTHR13778">
    <property type="entry name" value="GLYCOSYLTRANSFERASE 8 DOMAIN-CONTAINING PROTEIN"/>
    <property type="match status" value="1"/>
</dbReference>
<dbReference type="InterPro" id="IPR002495">
    <property type="entry name" value="Glyco_trans_8"/>
</dbReference>
<dbReference type="Proteomes" id="UP000547628">
    <property type="component" value="Unassembled WGS sequence"/>
</dbReference>
<dbReference type="InterPro" id="IPR014869">
    <property type="entry name" value="GT-D"/>
</dbReference>